<dbReference type="Proteomes" id="UP000194641">
    <property type="component" value="Unassembled WGS sequence"/>
</dbReference>
<accession>A0A252AKI6</accession>
<gene>
    <name evidence="2" type="ORF">HK17_14140</name>
</gene>
<feature type="domain" description="Phage head morphogenesis" evidence="1">
    <location>
        <begin position="113"/>
        <end position="222"/>
    </location>
</feature>
<comment type="caution">
    <text evidence="2">The sequence shown here is derived from an EMBL/GenBank/DDBJ whole genome shotgun (WGS) entry which is preliminary data.</text>
</comment>
<dbReference type="EMBL" id="JOPA01000054">
    <property type="protein sequence ID" value="OUI90168.1"/>
    <property type="molecule type" value="Genomic_DNA"/>
</dbReference>
<organism evidence="2 3">
    <name type="scientific">Acetobacter indonesiensis</name>
    <dbReference type="NCBI Taxonomy" id="104101"/>
    <lineage>
        <taxon>Bacteria</taxon>
        <taxon>Pseudomonadati</taxon>
        <taxon>Pseudomonadota</taxon>
        <taxon>Alphaproteobacteria</taxon>
        <taxon>Acetobacterales</taxon>
        <taxon>Acetobacteraceae</taxon>
        <taxon>Acetobacter</taxon>
    </lineage>
</organism>
<reference evidence="3" key="1">
    <citation type="submission" date="2014-06" db="EMBL/GenBank/DDBJ databases">
        <authorList>
            <person name="Winans N.J."/>
            <person name="Newell P.D."/>
            <person name="Douglas A.E."/>
        </authorList>
    </citation>
    <scope>NUCLEOTIDE SEQUENCE [LARGE SCALE GENOMIC DNA]</scope>
</reference>
<evidence type="ECO:0000313" key="2">
    <source>
        <dbReference type="EMBL" id="OUI90168.1"/>
    </source>
</evidence>
<evidence type="ECO:0000313" key="3">
    <source>
        <dbReference type="Proteomes" id="UP000194641"/>
    </source>
</evidence>
<proteinExistence type="predicted"/>
<sequence>MHREVVAEVEAAYRPVEPVIGADASPLALLRKAMDAITRRWRNRFDDLAQEMAERAVAGAQKHSQGAFMAELKRHGFTVKFKPTQLVKNMVEQAIKENVSLIKGLSEDHLRGINTAVNLSVMNGRDLHSLSETLQKQYGISKRRAAFIARDQNNKATATINRVRQMELGLKEAIWVHSSAGKVPRPSHVKAGREKLRYRLDQGAYIDEKWIHPGELCNCRCVSSVIIPGFDDD</sequence>
<protein>
    <recommendedName>
        <fullName evidence="1">Phage head morphogenesis domain-containing protein</fullName>
    </recommendedName>
</protein>
<dbReference type="AlphaFoldDB" id="A0A252AKI6"/>
<dbReference type="Pfam" id="PF04233">
    <property type="entry name" value="Phage_Mu_F"/>
    <property type="match status" value="1"/>
</dbReference>
<name>A0A252AKI6_9PROT</name>
<evidence type="ECO:0000259" key="1">
    <source>
        <dbReference type="Pfam" id="PF04233"/>
    </source>
</evidence>
<dbReference type="InterPro" id="IPR006528">
    <property type="entry name" value="Phage_head_morphogenesis_dom"/>
</dbReference>